<name>A0ABX7B2N1_9PROT</name>
<organism evidence="1 2">
    <name type="scientific">Skermanella cutis</name>
    <dbReference type="NCBI Taxonomy" id="2775420"/>
    <lineage>
        <taxon>Bacteria</taxon>
        <taxon>Pseudomonadati</taxon>
        <taxon>Pseudomonadota</taxon>
        <taxon>Alphaproteobacteria</taxon>
        <taxon>Rhodospirillales</taxon>
        <taxon>Azospirillaceae</taxon>
        <taxon>Skermanella</taxon>
    </lineage>
</organism>
<evidence type="ECO:0000313" key="2">
    <source>
        <dbReference type="Proteomes" id="UP000595197"/>
    </source>
</evidence>
<dbReference type="RefSeq" id="WP_201073674.1">
    <property type="nucleotide sequence ID" value="NZ_CP067420.1"/>
</dbReference>
<keyword evidence="2" id="KW-1185">Reference proteome</keyword>
<dbReference type="EMBL" id="CP067420">
    <property type="protein sequence ID" value="QQP88581.1"/>
    <property type="molecule type" value="Genomic_DNA"/>
</dbReference>
<protein>
    <submittedName>
        <fullName evidence="1">Uncharacterized protein</fullName>
    </submittedName>
</protein>
<reference evidence="1" key="1">
    <citation type="submission" date="2021-02" db="EMBL/GenBank/DDBJ databases">
        <title>Skermanella TT6 skin isolate.</title>
        <authorList>
            <person name="Lee K."/>
            <person name="Ganzorig M."/>
        </authorList>
    </citation>
    <scope>NUCLEOTIDE SEQUENCE</scope>
    <source>
        <strain evidence="1">TT6</strain>
    </source>
</reference>
<dbReference type="Proteomes" id="UP000595197">
    <property type="component" value="Chromosome"/>
</dbReference>
<proteinExistence type="predicted"/>
<evidence type="ECO:0000313" key="1">
    <source>
        <dbReference type="EMBL" id="QQP88581.1"/>
    </source>
</evidence>
<gene>
    <name evidence="1" type="ORF">IGS68_21525</name>
</gene>
<accession>A0ABX7B2N1</accession>
<sequence>MALTPIGLCSRALIKIGAASITGFTDGTAEAEVADALYGSTRDALLSANAWSFATVQATLARLAEAPLGDHGFAHALPVDFLRALSAGVPGRGRGIGYRIVGTTLQSDADQVTLTYVSRPAEAAFPPFFDQALIARLAAEFCLPLTENTSRAEALARLAEAEFRRARLIDVQQDSQPGFEDFTLVEARGR</sequence>